<dbReference type="EMBL" id="FWFW01000006">
    <property type="protein sequence ID" value="SLN44010.1"/>
    <property type="molecule type" value="Genomic_DNA"/>
</dbReference>
<reference evidence="1 2" key="1">
    <citation type="submission" date="2017-03" db="EMBL/GenBank/DDBJ databases">
        <authorList>
            <person name="Afonso C.L."/>
            <person name="Miller P.J."/>
            <person name="Scott M.A."/>
            <person name="Spackman E."/>
            <person name="Goraichik I."/>
            <person name="Dimitrov K.M."/>
            <person name="Suarez D.L."/>
            <person name="Swayne D.E."/>
        </authorList>
    </citation>
    <scope>NUCLEOTIDE SEQUENCE [LARGE SCALE GENOMIC DNA]</scope>
    <source>
        <strain evidence="1 2">CECT 7971</strain>
    </source>
</reference>
<gene>
    <name evidence="1" type="ORF">PAM7971_02109</name>
</gene>
<keyword evidence="2" id="KW-1185">Reference proteome</keyword>
<proteinExistence type="predicted"/>
<accession>A0A1Y5SM95</accession>
<evidence type="ECO:0000313" key="1">
    <source>
        <dbReference type="EMBL" id="SLN44010.1"/>
    </source>
</evidence>
<name>A0A1Y5SM95_9RHOB</name>
<dbReference type="Proteomes" id="UP000193307">
    <property type="component" value="Unassembled WGS sequence"/>
</dbReference>
<dbReference type="AlphaFoldDB" id="A0A1Y5SM95"/>
<protein>
    <submittedName>
        <fullName evidence="1">Uncharacterized protein</fullName>
    </submittedName>
</protein>
<dbReference type="OrthoDB" id="7859852at2"/>
<dbReference type="STRING" id="658057.SAMN04488032_105217"/>
<evidence type="ECO:0000313" key="2">
    <source>
        <dbReference type="Proteomes" id="UP000193307"/>
    </source>
</evidence>
<organism evidence="1 2">
    <name type="scientific">Pacificibacter marinus</name>
    <dbReference type="NCBI Taxonomy" id="658057"/>
    <lineage>
        <taxon>Bacteria</taxon>
        <taxon>Pseudomonadati</taxon>
        <taxon>Pseudomonadota</taxon>
        <taxon>Alphaproteobacteria</taxon>
        <taxon>Rhodobacterales</taxon>
        <taxon>Roseobacteraceae</taxon>
        <taxon>Pacificibacter</taxon>
    </lineage>
</organism>
<dbReference type="RefSeq" id="WP_085849246.1">
    <property type="nucleotide sequence ID" value="NZ_FNZV01000005.1"/>
</dbReference>
<sequence length="105" mass="11820">MYMPNSHVDELAKIRGQIAELRARETTLEARFIKQRSSGPFTGFSGDVVVDQTAHEVFDIAKLPDAMLNDTRFYSLRHVTTVRIEPHETVNAMSLTAPRMSISSL</sequence>